<feature type="binding site" description="axial binding residue" evidence="11">
    <location>
        <position position="432"/>
    </location>
    <ligand>
        <name>heme b</name>
        <dbReference type="ChEBI" id="CHEBI:60344"/>
    </ligand>
    <ligandPart>
        <name>Fe</name>
        <dbReference type="ChEBI" id="CHEBI:18248"/>
    </ligandPart>
</feature>
<keyword evidence="6 11" id="KW-0479">Metal-binding</keyword>
<evidence type="ECO:0000256" key="5">
    <source>
        <dbReference type="ARBA" id="ARBA00022617"/>
    </source>
</evidence>
<dbReference type="PANTHER" id="PTHR11903">
    <property type="entry name" value="PROSTAGLANDIN G/H SYNTHASE"/>
    <property type="match status" value="1"/>
</dbReference>
<dbReference type="AlphaFoldDB" id="A0A0D6EJT9"/>
<dbReference type="InterPro" id="IPR036396">
    <property type="entry name" value="Cyt_P450_sf"/>
</dbReference>
<dbReference type="Proteomes" id="UP000243876">
    <property type="component" value="Unassembled WGS sequence"/>
</dbReference>
<dbReference type="GO" id="GO:0020037">
    <property type="term" value="F:heme binding"/>
    <property type="evidence" value="ECO:0007669"/>
    <property type="project" value="InterPro"/>
</dbReference>
<dbReference type="InterPro" id="IPR034812">
    <property type="entry name" value="Ppo-like_N"/>
</dbReference>
<dbReference type="GO" id="GO:0004601">
    <property type="term" value="F:peroxidase activity"/>
    <property type="evidence" value="ECO:0007669"/>
    <property type="project" value="UniProtKB-KW"/>
</dbReference>
<dbReference type="InterPro" id="IPR037120">
    <property type="entry name" value="Haem_peroxidase_sf_animal"/>
</dbReference>
<dbReference type="CDD" id="cd20612">
    <property type="entry name" value="CYP_LDS-like_C"/>
    <property type="match status" value="1"/>
</dbReference>
<dbReference type="Pfam" id="PF03098">
    <property type="entry name" value="An_peroxidase"/>
    <property type="match status" value="2"/>
</dbReference>
<evidence type="ECO:0000256" key="8">
    <source>
        <dbReference type="ARBA" id="ARBA00023002"/>
    </source>
</evidence>
<organism evidence="13 14">
    <name type="scientific">Sporidiobolus salmonicolor</name>
    <name type="common">Yeast-like fungus</name>
    <name type="synonym">Sporobolomyces salmonicolor</name>
    <dbReference type="NCBI Taxonomy" id="5005"/>
    <lineage>
        <taxon>Eukaryota</taxon>
        <taxon>Fungi</taxon>
        <taxon>Dikarya</taxon>
        <taxon>Basidiomycota</taxon>
        <taxon>Pucciniomycotina</taxon>
        <taxon>Microbotryomycetes</taxon>
        <taxon>Sporidiobolales</taxon>
        <taxon>Sporidiobolaceae</taxon>
        <taxon>Sporobolomyces</taxon>
    </lineage>
</organism>
<evidence type="ECO:0000256" key="10">
    <source>
        <dbReference type="ARBA" id="ARBA00023235"/>
    </source>
</evidence>
<dbReference type="InterPro" id="IPR001128">
    <property type="entry name" value="Cyt_P450"/>
</dbReference>
<evidence type="ECO:0000256" key="11">
    <source>
        <dbReference type="PIRSR" id="PIRSR619791-2"/>
    </source>
</evidence>
<evidence type="ECO:0000256" key="4">
    <source>
        <dbReference type="ARBA" id="ARBA00022559"/>
    </source>
</evidence>
<feature type="non-terminal residue" evidence="13">
    <location>
        <position position="1"/>
    </location>
</feature>
<comment type="subunit">
    <text evidence="2">Homotetramer.</text>
</comment>
<dbReference type="PANTHER" id="PTHR11903:SF37">
    <property type="entry name" value="PSI-PRODUCING OXYGENASE A"/>
    <property type="match status" value="1"/>
</dbReference>
<dbReference type="GO" id="GO:0052878">
    <property type="term" value="F:linoleate 8R-lipoxygenase activity"/>
    <property type="evidence" value="ECO:0007669"/>
    <property type="project" value="UniProtKB-EC"/>
</dbReference>
<protein>
    <recommendedName>
        <fullName evidence="3">linoleate 8R-lipoxygenase</fullName>
        <ecNumber evidence="3">1.13.11.60</ecNumber>
    </recommendedName>
</protein>
<name>A0A0D6EJT9_SPOSA</name>
<feature type="compositionally biased region" description="Polar residues" evidence="12">
    <location>
        <begin position="10"/>
        <end position="22"/>
    </location>
</feature>
<keyword evidence="9 11" id="KW-0408">Iron</keyword>
<dbReference type="InterPro" id="IPR017972">
    <property type="entry name" value="Cyt_P450_CS"/>
</dbReference>
<reference evidence="14" key="1">
    <citation type="submission" date="2015-02" db="EMBL/GenBank/DDBJ databases">
        <authorList>
            <person name="Gon?alves P."/>
        </authorList>
    </citation>
    <scope>NUCLEOTIDE SEQUENCE [LARGE SCALE GENOMIC DNA]</scope>
</reference>
<comment type="catalytic activity">
    <reaction evidence="1">
        <text>(9Z,12Z)-octadecadienoate + O2 = (8R,9Z,12Z)-8-hydroperoxyoctadeca-9,12-dienoate</text>
        <dbReference type="Rhea" id="RHEA:25395"/>
        <dbReference type="ChEBI" id="CHEBI:15379"/>
        <dbReference type="ChEBI" id="CHEBI:30245"/>
        <dbReference type="ChEBI" id="CHEBI:58659"/>
        <dbReference type="EC" id="1.13.11.60"/>
    </reaction>
</comment>
<dbReference type="InterPro" id="IPR050783">
    <property type="entry name" value="Oxylipin_biosynth_metab"/>
</dbReference>
<dbReference type="GO" id="GO:0006631">
    <property type="term" value="P:fatty acid metabolic process"/>
    <property type="evidence" value="ECO:0007669"/>
    <property type="project" value="UniProtKB-ARBA"/>
</dbReference>
<dbReference type="InterPro" id="IPR019791">
    <property type="entry name" value="Haem_peroxidase_animal"/>
</dbReference>
<dbReference type="PROSITE" id="PS00086">
    <property type="entry name" value="CYTOCHROME_P450"/>
    <property type="match status" value="1"/>
</dbReference>
<dbReference type="EMBL" id="CENE01000005">
    <property type="protein sequence ID" value="CEQ40166.1"/>
    <property type="molecule type" value="Genomic_DNA"/>
</dbReference>
<evidence type="ECO:0000256" key="6">
    <source>
        <dbReference type="ARBA" id="ARBA00022723"/>
    </source>
</evidence>
<dbReference type="GO" id="GO:0006979">
    <property type="term" value="P:response to oxidative stress"/>
    <property type="evidence" value="ECO:0007669"/>
    <property type="project" value="InterPro"/>
</dbReference>
<evidence type="ECO:0000256" key="3">
    <source>
        <dbReference type="ARBA" id="ARBA00013239"/>
    </source>
</evidence>
<dbReference type="GO" id="GO:0004497">
    <property type="term" value="F:monooxygenase activity"/>
    <property type="evidence" value="ECO:0007669"/>
    <property type="project" value="InterPro"/>
</dbReference>
<keyword evidence="7" id="KW-0223">Dioxygenase</keyword>
<keyword evidence="14" id="KW-1185">Reference proteome</keyword>
<evidence type="ECO:0000256" key="1">
    <source>
        <dbReference type="ARBA" id="ARBA00000699"/>
    </source>
</evidence>
<dbReference type="GO" id="GO:0016853">
    <property type="term" value="F:isomerase activity"/>
    <property type="evidence" value="ECO:0007669"/>
    <property type="project" value="UniProtKB-KW"/>
</dbReference>
<keyword evidence="8" id="KW-0560">Oxidoreductase</keyword>
<dbReference type="SUPFAM" id="SSF48264">
    <property type="entry name" value="Cytochrome P450"/>
    <property type="match status" value="1"/>
</dbReference>
<dbReference type="CDD" id="cd09817">
    <property type="entry name" value="linoleate_diol_synthase_like"/>
    <property type="match status" value="1"/>
</dbReference>
<evidence type="ECO:0000256" key="12">
    <source>
        <dbReference type="SAM" id="MobiDB-lite"/>
    </source>
</evidence>
<feature type="region of interest" description="Disordered" evidence="12">
    <location>
        <begin position="62"/>
        <end position="83"/>
    </location>
</feature>
<dbReference type="GO" id="GO:0016705">
    <property type="term" value="F:oxidoreductase activity, acting on paired donors, with incorporation or reduction of molecular oxygen"/>
    <property type="evidence" value="ECO:0007669"/>
    <property type="project" value="InterPro"/>
</dbReference>
<dbReference type="GO" id="GO:0005506">
    <property type="term" value="F:iron ion binding"/>
    <property type="evidence" value="ECO:0007669"/>
    <property type="project" value="InterPro"/>
</dbReference>
<gene>
    <name evidence="13" type="primary">SPOSA6832_01745</name>
</gene>
<dbReference type="OrthoDB" id="823504at2759"/>
<dbReference type="PROSITE" id="PS50292">
    <property type="entry name" value="PEROXIDASE_3"/>
    <property type="match status" value="1"/>
</dbReference>
<keyword evidence="10" id="KW-0413">Isomerase</keyword>
<dbReference type="Gene3D" id="1.10.640.10">
    <property type="entry name" value="Haem peroxidase domain superfamily, animal type"/>
    <property type="match status" value="1"/>
</dbReference>
<sequence>MHASEEQLDSSHGTESRPTTGSNDRRSSLYSSIKLKANTLLQRSKSSTTSVMTVVETMAAQPPITGDGLTDAESRAPSDPASQKDFLVSVWEQAKGGKLKQDAETMLQVARSATEPLDDRKFLLENIVTMLQGLPAGSPQQPITDTFIRFLWEDLPHPPAAYVGPNFRAADGSGNNPAVPMLGAARTRSSRLLFFGCKRVLISCFTGYARSVPSLHPTSPNLPDPSVVFDALLKREEFKPHPSGISSLLFSFATIIIHSCFQTSRTDPSVNEASSYLDLSPLYGNNLDEQATVRTYSQGLLHPDVIASSRIFFMPPSVVAVLVVFSRNHNFIADMLFKINERGKYKPLDQLDDAGKKAQDESLFQIARLVNCGWFLQVVVQDYIRTILNINQTESTWSLAPNNAIRTMPSGMAPRGVGNAVSAEFNILYRWHSAISKKDELWLEGLFKEYCGDKPVDQLTEVDFGTALSKLAQSQGKDPKKWSIPGITRTESGRFNDDDLAKIISDATEEVAGAFGANGSPAVMKIIDVLGMATVARVSFLSLRAELLTTSSTARNDWNICTMNEFRRFLNLKPFATFEEWNSDPKVANIARKLYGHPSNIELFPGLHAEEAKPSESGSGLAVNYTISRGILSDAVALVRGDRFFTADFNAANLTSWGFEDAQPDPDGGSYGGVIGKLLMRNLPTIYTPNSAYALFPFSTPETMRKILQKNGVIDKYDISRPTRVPPIRGVFTYKACMDVLADSERFGVTYKGSIESCSNSYGFFISFDDQEKHRRDRQVQEHALFPTGWQDDLRTFYSETTARLIKENSWSYDGGKTQTLDVVRDVTNLASVYWVAWQFGMPLKEKSTPHGLFTPQELYLILSAFFASVFMNFDSSSGFKLTQAAKQAAPALLAVIRMRICQVKGVPVVIDDLARSIQDLVLDKNAEGVVMGKEARQYYTRLLESDRPLEQLEASVQSTMTASVSNQGQAAAQVINFFLEEKNAAYKEELVELCKLDTPEADTKILVRPFASAYELRGIVHQLCTLQSIVSEAMRFDPQVPLIPRVAKVDATIQDGDTTISIKKGDKVFPSMLSAGMDPSVFPNPDKFEARDPSLYRLFGFGMHGCLGARIVNISMVFKLPNVRRAPGKAGQLQRFHQEVGGTSCPVYLSANSTIWPLPVSLSIVYDME</sequence>
<dbReference type="EC" id="1.13.11.60" evidence="3"/>
<dbReference type="SUPFAM" id="SSF48113">
    <property type="entry name" value="Heme-dependent peroxidases"/>
    <property type="match status" value="1"/>
</dbReference>
<evidence type="ECO:0000256" key="7">
    <source>
        <dbReference type="ARBA" id="ARBA00022964"/>
    </source>
</evidence>
<accession>A0A0D6EJT9</accession>
<evidence type="ECO:0000313" key="14">
    <source>
        <dbReference type="Proteomes" id="UP000243876"/>
    </source>
</evidence>
<evidence type="ECO:0000313" key="13">
    <source>
        <dbReference type="EMBL" id="CEQ40166.1"/>
    </source>
</evidence>
<evidence type="ECO:0000256" key="9">
    <source>
        <dbReference type="ARBA" id="ARBA00023004"/>
    </source>
</evidence>
<evidence type="ECO:0000256" key="2">
    <source>
        <dbReference type="ARBA" id="ARBA00011881"/>
    </source>
</evidence>
<keyword evidence="4" id="KW-0575">Peroxidase</keyword>
<dbReference type="Gene3D" id="1.10.630.10">
    <property type="entry name" value="Cytochrome P450"/>
    <property type="match status" value="1"/>
</dbReference>
<dbReference type="InterPro" id="IPR010255">
    <property type="entry name" value="Haem_peroxidase_sf"/>
</dbReference>
<keyword evidence="5 11" id="KW-0349">Heme</keyword>
<feature type="region of interest" description="Disordered" evidence="12">
    <location>
        <begin position="1"/>
        <end position="29"/>
    </location>
</feature>
<proteinExistence type="predicted"/>
<dbReference type="Pfam" id="PF00067">
    <property type="entry name" value="p450"/>
    <property type="match status" value="1"/>
</dbReference>